<dbReference type="GO" id="GO:0009055">
    <property type="term" value="F:electron transfer activity"/>
    <property type="evidence" value="ECO:0007669"/>
    <property type="project" value="InterPro"/>
</dbReference>
<evidence type="ECO:0000259" key="9">
    <source>
        <dbReference type="PROSITE" id="PS51007"/>
    </source>
</evidence>
<dbReference type="PRINTS" id="PR00605">
    <property type="entry name" value="CYTCHROMECIC"/>
</dbReference>
<dbReference type="PROSITE" id="PS51257">
    <property type="entry name" value="PROKAR_LIPOPROTEIN"/>
    <property type="match status" value="1"/>
</dbReference>
<dbReference type="AlphaFoldDB" id="A0A2K1PYI4"/>
<dbReference type="PANTHER" id="PTHR33751:SF9">
    <property type="entry name" value="CYTOCHROME C4"/>
    <property type="match status" value="1"/>
</dbReference>
<evidence type="ECO:0000256" key="2">
    <source>
        <dbReference type="ARBA" id="ARBA00022617"/>
    </source>
</evidence>
<dbReference type="InterPro" id="IPR036909">
    <property type="entry name" value="Cyt_c-like_dom_sf"/>
</dbReference>
<keyword evidence="2 6" id="KW-0349">Heme</keyword>
<feature type="compositionally biased region" description="Basic and acidic residues" evidence="7">
    <location>
        <begin position="27"/>
        <end position="37"/>
    </location>
</feature>
<feature type="chain" id="PRO_5014416032" evidence="8">
    <location>
        <begin position="22"/>
        <end position="155"/>
    </location>
</feature>
<dbReference type="RefSeq" id="WP_103075509.1">
    <property type="nucleotide sequence ID" value="NZ_NPZB01000002.1"/>
</dbReference>
<evidence type="ECO:0000256" key="1">
    <source>
        <dbReference type="ARBA" id="ARBA00022448"/>
    </source>
</evidence>
<evidence type="ECO:0000256" key="7">
    <source>
        <dbReference type="SAM" id="MobiDB-lite"/>
    </source>
</evidence>
<keyword evidence="11" id="KW-1185">Reference proteome</keyword>
<dbReference type="InterPro" id="IPR008168">
    <property type="entry name" value="Cyt_C_IC"/>
</dbReference>
<comment type="caution">
    <text evidence="10">The sequence shown here is derived from an EMBL/GenBank/DDBJ whole genome shotgun (WGS) entry which is preliminary data.</text>
</comment>
<dbReference type="InterPro" id="IPR009056">
    <property type="entry name" value="Cyt_c-like_dom"/>
</dbReference>
<dbReference type="PANTHER" id="PTHR33751">
    <property type="entry name" value="CBB3-TYPE CYTOCHROME C OXIDASE SUBUNIT FIXP"/>
    <property type="match status" value="1"/>
</dbReference>
<dbReference type="GO" id="GO:0005506">
    <property type="term" value="F:iron ion binding"/>
    <property type="evidence" value="ECO:0007669"/>
    <property type="project" value="InterPro"/>
</dbReference>
<evidence type="ECO:0000256" key="5">
    <source>
        <dbReference type="ARBA" id="ARBA00023004"/>
    </source>
</evidence>
<dbReference type="OrthoDB" id="9796421at2"/>
<name>A0A2K1PYI4_9GAMM</name>
<keyword evidence="3 6" id="KW-0479">Metal-binding</keyword>
<dbReference type="Proteomes" id="UP000236220">
    <property type="component" value="Unassembled WGS sequence"/>
</dbReference>
<evidence type="ECO:0000313" key="10">
    <source>
        <dbReference type="EMBL" id="PNS07854.1"/>
    </source>
</evidence>
<keyword evidence="8" id="KW-0732">Signal</keyword>
<protein>
    <submittedName>
        <fullName evidence="10">Cytochrome c</fullName>
    </submittedName>
</protein>
<evidence type="ECO:0000256" key="4">
    <source>
        <dbReference type="ARBA" id="ARBA00022982"/>
    </source>
</evidence>
<evidence type="ECO:0000256" key="8">
    <source>
        <dbReference type="SAM" id="SignalP"/>
    </source>
</evidence>
<reference evidence="10 11" key="1">
    <citation type="submission" date="2017-08" db="EMBL/GenBank/DDBJ databases">
        <title>Lysobacter sylvestris genome.</title>
        <authorList>
            <person name="Zhang D.-C."/>
            <person name="Albuquerque L."/>
            <person name="Franca L."/>
            <person name="Froufe H.J.C."/>
            <person name="Barroso C."/>
            <person name="Egas C."/>
            <person name="Da Costa M."/>
            <person name="Margesin R."/>
        </authorList>
    </citation>
    <scope>NUCLEOTIDE SEQUENCE [LARGE SCALE GENOMIC DNA]</scope>
    <source>
        <strain evidence="10 11">AM20-91</strain>
    </source>
</reference>
<feature type="domain" description="Cytochrome c" evidence="9">
    <location>
        <begin position="51"/>
        <end position="145"/>
    </location>
</feature>
<dbReference type="GO" id="GO:0020037">
    <property type="term" value="F:heme binding"/>
    <property type="evidence" value="ECO:0007669"/>
    <property type="project" value="InterPro"/>
</dbReference>
<organism evidence="10 11">
    <name type="scientific">Solilutibacter silvestris</name>
    <dbReference type="NCBI Taxonomy" id="1645665"/>
    <lineage>
        <taxon>Bacteria</taxon>
        <taxon>Pseudomonadati</taxon>
        <taxon>Pseudomonadota</taxon>
        <taxon>Gammaproteobacteria</taxon>
        <taxon>Lysobacterales</taxon>
        <taxon>Lysobacteraceae</taxon>
        <taxon>Solilutibacter</taxon>
    </lineage>
</organism>
<evidence type="ECO:0000256" key="6">
    <source>
        <dbReference type="PROSITE-ProRule" id="PRU00433"/>
    </source>
</evidence>
<keyword evidence="4" id="KW-0249">Electron transport</keyword>
<dbReference type="Gene3D" id="1.10.760.10">
    <property type="entry name" value="Cytochrome c-like domain"/>
    <property type="match status" value="1"/>
</dbReference>
<evidence type="ECO:0000313" key="11">
    <source>
        <dbReference type="Proteomes" id="UP000236220"/>
    </source>
</evidence>
<gene>
    <name evidence="10" type="ORF">Lysil_2030</name>
</gene>
<feature type="region of interest" description="Disordered" evidence="7">
    <location>
        <begin position="27"/>
        <end position="57"/>
    </location>
</feature>
<evidence type="ECO:0000256" key="3">
    <source>
        <dbReference type="ARBA" id="ARBA00022723"/>
    </source>
</evidence>
<dbReference type="SUPFAM" id="SSF46626">
    <property type="entry name" value="Cytochrome c"/>
    <property type="match status" value="1"/>
</dbReference>
<sequence length="155" mass="16027">MTNRSKIAAVAVLAVILSACSGGGEKAHEEAKAEGEARQTAPNSMASMPAGNAEHGKLLAENGDKARGQAACASCHGPTGNAPVTANVAPENIPPRLAGQYADYLEHSLQMYRDGERQHSIMGAQAKTLSDQDIADVAAYFAEQKGDLGDLATAH</sequence>
<keyword evidence="1" id="KW-0813">Transport</keyword>
<keyword evidence="5 6" id="KW-0408">Iron</keyword>
<proteinExistence type="predicted"/>
<dbReference type="Pfam" id="PF00034">
    <property type="entry name" value="Cytochrom_C"/>
    <property type="match status" value="1"/>
</dbReference>
<dbReference type="EMBL" id="NPZB01000002">
    <property type="protein sequence ID" value="PNS07854.1"/>
    <property type="molecule type" value="Genomic_DNA"/>
</dbReference>
<feature type="signal peptide" evidence="8">
    <location>
        <begin position="1"/>
        <end position="21"/>
    </location>
</feature>
<dbReference type="InterPro" id="IPR050597">
    <property type="entry name" value="Cytochrome_c_Oxidase_Subunit"/>
</dbReference>
<accession>A0A2K1PYI4</accession>
<dbReference type="PROSITE" id="PS51007">
    <property type="entry name" value="CYTC"/>
    <property type="match status" value="1"/>
</dbReference>